<organism evidence="1 2">
    <name type="scientific">Klebsiella pneumoniae</name>
    <dbReference type="NCBI Taxonomy" id="573"/>
    <lineage>
        <taxon>Bacteria</taxon>
        <taxon>Pseudomonadati</taxon>
        <taxon>Pseudomonadota</taxon>
        <taxon>Gammaproteobacteria</taxon>
        <taxon>Enterobacterales</taxon>
        <taxon>Enterobacteriaceae</taxon>
        <taxon>Klebsiella/Raoultella group</taxon>
        <taxon>Klebsiella</taxon>
        <taxon>Klebsiella pneumoniae complex</taxon>
    </lineage>
</organism>
<dbReference type="EMBL" id="BNFF01000001">
    <property type="protein sequence ID" value="GHK52435.1"/>
    <property type="molecule type" value="Genomic_DNA"/>
</dbReference>
<dbReference type="Proteomes" id="UP000655094">
    <property type="component" value="Unassembled WGS sequence"/>
</dbReference>
<accession>A0A919LU90</accession>
<gene>
    <name evidence="1" type="ORF">KPZU09_21710</name>
</gene>
<sequence length="118" mass="12606">MRHQLDGADLTLFIPAGDAQIALLQLRRKRAAHAVPAVVALFNALPAIGAGNQRIRPQLDDGRGLHQRAAEGSDHHPPFAVGFRMSGVLPAEHVAGVFNHRVLKAAAGAEERNAVFRA</sequence>
<name>A0A919LU90_KLEPN</name>
<reference evidence="1" key="1">
    <citation type="submission" date="2020-10" db="EMBL/GenBank/DDBJ databases">
        <title>Genome Sequence of ESBL Producing Zambian Clinical Strains.</title>
        <authorList>
            <person name="Shawa M."/>
            <person name="Furuta Y."/>
            <person name="Simbotwe M."/>
            <person name="Mulenga E."/>
            <person name="Mubanga M."/>
            <person name="Mulenga G."/>
            <person name="Kaile C."/>
            <person name="Zorigt T."/>
            <person name="Hang'ombe B."/>
            <person name="Higashi H."/>
        </authorList>
    </citation>
    <scope>NUCLEOTIDE SEQUENCE</scope>
    <source>
        <strain evidence="1">Zam_UTH_09</strain>
    </source>
</reference>
<protein>
    <submittedName>
        <fullName evidence="1">Uncharacterized protein</fullName>
    </submittedName>
</protein>
<comment type="caution">
    <text evidence="1">The sequence shown here is derived from an EMBL/GenBank/DDBJ whole genome shotgun (WGS) entry which is preliminary data.</text>
</comment>
<evidence type="ECO:0000313" key="2">
    <source>
        <dbReference type="Proteomes" id="UP000655094"/>
    </source>
</evidence>
<evidence type="ECO:0000313" key="1">
    <source>
        <dbReference type="EMBL" id="GHK52435.1"/>
    </source>
</evidence>
<dbReference type="AlphaFoldDB" id="A0A919LU90"/>
<proteinExistence type="predicted"/>